<sequence length="74" mass="8365">MARKSVSLRMSFVPGFLVSGMLKMEGDSCHVQGEERQALAKSAGECECDGIGLFFVFFFFLFLFFLLFFSSPFQ</sequence>
<keyword evidence="1" id="KW-0812">Transmembrane</keyword>
<keyword evidence="3" id="KW-1185">Reference proteome</keyword>
<name>A0A2T4CCQ0_TRILO</name>
<dbReference type="Proteomes" id="UP000240760">
    <property type="component" value="Unassembled WGS sequence"/>
</dbReference>
<feature type="transmembrane region" description="Helical" evidence="1">
    <location>
        <begin position="50"/>
        <end position="69"/>
    </location>
</feature>
<dbReference type="AlphaFoldDB" id="A0A2T4CCQ0"/>
<protein>
    <submittedName>
        <fullName evidence="2">Uncharacterized protein</fullName>
    </submittedName>
</protein>
<reference evidence="2 3" key="1">
    <citation type="submission" date="2016-07" db="EMBL/GenBank/DDBJ databases">
        <title>Multiple horizontal gene transfer events from other fungi enriched the ability of initially mycotrophic Trichoderma (Ascomycota) to feed on dead plant biomass.</title>
        <authorList>
            <consortium name="DOE Joint Genome Institute"/>
            <person name="Aerts A."/>
            <person name="Atanasova L."/>
            <person name="Chenthamara K."/>
            <person name="Zhang J."/>
            <person name="Grujic M."/>
            <person name="Henrissat B."/>
            <person name="Kuo A."/>
            <person name="Salamov A."/>
            <person name="Lipzen A."/>
            <person name="Labutti K."/>
            <person name="Barry K."/>
            <person name="Miao Y."/>
            <person name="Rahimi M.J."/>
            <person name="Shen Q."/>
            <person name="Grigoriev I.V."/>
            <person name="Kubicek C.P."/>
            <person name="Druzhinina I.S."/>
        </authorList>
    </citation>
    <scope>NUCLEOTIDE SEQUENCE [LARGE SCALE GENOMIC DNA]</scope>
    <source>
        <strain evidence="2 3">ATCC 18648</strain>
    </source>
</reference>
<evidence type="ECO:0000313" key="3">
    <source>
        <dbReference type="Proteomes" id="UP000240760"/>
    </source>
</evidence>
<organism evidence="2 3">
    <name type="scientific">Trichoderma longibrachiatum ATCC 18648</name>
    <dbReference type="NCBI Taxonomy" id="983965"/>
    <lineage>
        <taxon>Eukaryota</taxon>
        <taxon>Fungi</taxon>
        <taxon>Dikarya</taxon>
        <taxon>Ascomycota</taxon>
        <taxon>Pezizomycotina</taxon>
        <taxon>Sordariomycetes</taxon>
        <taxon>Hypocreomycetidae</taxon>
        <taxon>Hypocreales</taxon>
        <taxon>Hypocreaceae</taxon>
        <taxon>Trichoderma</taxon>
    </lineage>
</organism>
<proteinExistence type="predicted"/>
<keyword evidence="1" id="KW-0472">Membrane</keyword>
<evidence type="ECO:0000256" key="1">
    <source>
        <dbReference type="SAM" id="Phobius"/>
    </source>
</evidence>
<gene>
    <name evidence="2" type="ORF">M440DRAFT_1167127</name>
</gene>
<dbReference type="EMBL" id="KZ679128">
    <property type="protein sequence ID" value="PTB79333.1"/>
    <property type="molecule type" value="Genomic_DNA"/>
</dbReference>
<evidence type="ECO:0000313" key="2">
    <source>
        <dbReference type="EMBL" id="PTB79333.1"/>
    </source>
</evidence>
<keyword evidence="1" id="KW-1133">Transmembrane helix</keyword>
<accession>A0A2T4CCQ0</accession>